<dbReference type="InterPro" id="IPR012318">
    <property type="entry name" value="HTH_CRP"/>
</dbReference>
<feature type="domain" description="HTH crp-type" evidence="6">
    <location>
        <begin position="142"/>
        <end position="215"/>
    </location>
</feature>
<feature type="region of interest" description="Disordered" evidence="4">
    <location>
        <begin position="222"/>
        <end position="245"/>
    </location>
</feature>
<evidence type="ECO:0000313" key="7">
    <source>
        <dbReference type="EMBL" id="KAB8187644.1"/>
    </source>
</evidence>
<dbReference type="InterPro" id="IPR014710">
    <property type="entry name" value="RmlC-like_jellyroll"/>
</dbReference>
<dbReference type="SUPFAM" id="SSF46785">
    <property type="entry name" value="Winged helix' DNA-binding domain"/>
    <property type="match status" value="1"/>
</dbReference>
<dbReference type="InterPro" id="IPR000595">
    <property type="entry name" value="cNMP-bd_dom"/>
</dbReference>
<dbReference type="Proteomes" id="UP000313066">
    <property type="component" value="Unassembled WGS sequence"/>
</dbReference>
<dbReference type="Gene3D" id="2.60.120.10">
    <property type="entry name" value="Jelly Rolls"/>
    <property type="match status" value="1"/>
</dbReference>
<dbReference type="PANTHER" id="PTHR24567">
    <property type="entry name" value="CRP FAMILY TRANSCRIPTIONAL REGULATORY PROTEIN"/>
    <property type="match status" value="1"/>
</dbReference>
<dbReference type="CDD" id="cd00038">
    <property type="entry name" value="CAP_ED"/>
    <property type="match status" value="1"/>
</dbReference>
<dbReference type="PROSITE" id="PS50042">
    <property type="entry name" value="CNMP_BINDING_3"/>
    <property type="match status" value="1"/>
</dbReference>
<keyword evidence="8" id="KW-1185">Reference proteome</keyword>
<dbReference type="Gene3D" id="1.10.10.10">
    <property type="entry name" value="Winged helix-like DNA-binding domain superfamily/Winged helix DNA-binding domain"/>
    <property type="match status" value="1"/>
</dbReference>
<gene>
    <name evidence="7" type="ORF">FH610_000225</name>
</gene>
<keyword evidence="3" id="KW-0804">Transcription</keyword>
<dbReference type="InterPro" id="IPR036388">
    <property type="entry name" value="WH-like_DNA-bd_sf"/>
</dbReference>
<keyword evidence="1" id="KW-0805">Transcription regulation</keyword>
<dbReference type="Pfam" id="PF00027">
    <property type="entry name" value="cNMP_binding"/>
    <property type="match status" value="1"/>
</dbReference>
<dbReference type="GO" id="GO:0003700">
    <property type="term" value="F:DNA-binding transcription factor activity"/>
    <property type="evidence" value="ECO:0007669"/>
    <property type="project" value="TreeGrafter"/>
</dbReference>
<name>A0A5N6C4B3_9ACTN</name>
<dbReference type="PROSITE" id="PS51063">
    <property type="entry name" value="HTH_CRP_2"/>
    <property type="match status" value="1"/>
</dbReference>
<evidence type="ECO:0000259" key="6">
    <source>
        <dbReference type="PROSITE" id="PS51063"/>
    </source>
</evidence>
<dbReference type="Pfam" id="PF13545">
    <property type="entry name" value="HTH_Crp_2"/>
    <property type="match status" value="1"/>
</dbReference>
<dbReference type="SMART" id="SM00100">
    <property type="entry name" value="cNMP"/>
    <property type="match status" value="1"/>
</dbReference>
<keyword evidence="2" id="KW-0238">DNA-binding</keyword>
<evidence type="ECO:0000256" key="2">
    <source>
        <dbReference type="ARBA" id="ARBA00023125"/>
    </source>
</evidence>
<sequence length="245" mass="26640">MSCSPRRKERPVERWDEELAELSGRVRHWPAGAALFREGDGADWVVVLRSGRVKVTCSTAAGAEVVLWILGPGEVLGESAALGERERPVSAAALEPVTGLCLPASSFAAHLRARPLVMSSLVRLLGRRLREAEEKLVELYSVDTLGRVTRRLVELADRYGARCPAGLRITLPLSQEELAGWTGSSRIATAKALRVLRDHGWIETGRREIVIRNVDALRRRAGRSSAGSTGGLQRGRVSGAVPRQA</sequence>
<dbReference type="AlphaFoldDB" id="A0A5N6C4B3"/>
<reference evidence="7 8" key="1">
    <citation type="submission" date="2019-10" db="EMBL/GenBank/DDBJ databases">
        <title>Nonomuraea sp. nov., isolated from Phyllanthus amarus.</title>
        <authorList>
            <person name="Klykleung N."/>
            <person name="Tanasupawat S."/>
        </authorList>
    </citation>
    <scope>NUCLEOTIDE SEQUENCE [LARGE SCALE GENOMIC DNA]</scope>
    <source>
        <strain evidence="7 8">CR1-09</strain>
    </source>
</reference>
<protein>
    <submittedName>
        <fullName evidence="7">Cyclic nucleotide-binding domain-containing protein</fullName>
    </submittedName>
</protein>
<dbReference type="SUPFAM" id="SSF51206">
    <property type="entry name" value="cAMP-binding domain-like"/>
    <property type="match status" value="1"/>
</dbReference>
<evidence type="ECO:0000259" key="5">
    <source>
        <dbReference type="PROSITE" id="PS50042"/>
    </source>
</evidence>
<dbReference type="EMBL" id="VDMA02000001">
    <property type="protein sequence ID" value="KAB8187644.1"/>
    <property type="molecule type" value="Genomic_DNA"/>
</dbReference>
<organism evidence="7 8">
    <name type="scientific">Microbispora catharanthi</name>
    <dbReference type="NCBI Taxonomy" id="1712871"/>
    <lineage>
        <taxon>Bacteria</taxon>
        <taxon>Bacillati</taxon>
        <taxon>Actinomycetota</taxon>
        <taxon>Actinomycetes</taxon>
        <taxon>Streptosporangiales</taxon>
        <taxon>Streptosporangiaceae</taxon>
        <taxon>Microbispora</taxon>
    </lineage>
</organism>
<dbReference type="SMART" id="SM00419">
    <property type="entry name" value="HTH_CRP"/>
    <property type="match status" value="1"/>
</dbReference>
<feature type="domain" description="Cyclic nucleotide-binding" evidence="5">
    <location>
        <begin position="27"/>
        <end position="107"/>
    </location>
</feature>
<proteinExistence type="predicted"/>
<evidence type="ECO:0000256" key="3">
    <source>
        <dbReference type="ARBA" id="ARBA00023163"/>
    </source>
</evidence>
<evidence type="ECO:0000256" key="4">
    <source>
        <dbReference type="SAM" id="MobiDB-lite"/>
    </source>
</evidence>
<evidence type="ECO:0000256" key="1">
    <source>
        <dbReference type="ARBA" id="ARBA00023015"/>
    </source>
</evidence>
<dbReference type="InterPro" id="IPR050397">
    <property type="entry name" value="Env_Response_Regulators"/>
</dbReference>
<comment type="caution">
    <text evidence="7">The sequence shown here is derived from an EMBL/GenBank/DDBJ whole genome shotgun (WGS) entry which is preliminary data.</text>
</comment>
<dbReference type="PANTHER" id="PTHR24567:SF74">
    <property type="entry name" value="HTH-TYPE TRANSCRIPTIONAL REGULATOR ARCR"/>
    <property type="match status" value="1"/>
</dbReference>
<dbReference type="InterPro" id="IPR036390">
    <property type="entry name" value="WH_DNA-bd_sf"/>
</dbReference>
<dbReference type="InterPro" id="IPR018490">
    <property type="entry name" value="cNMP-bd_dom_sf"/>
</dbReference>
<accession>A0A5N6C4B3</accession>
<evidence type="ECO:0000313" key="8">
    <source>
        <dbReference type="Proteomes" id="UP000313066"/>
    </source>
</evidence>
<dbReference type="GO" id="GO:0005829">
    <property type="term" value="C:cytosol"/>
    <property type="evidence" value="ECO:0007669"/>
    <property type="project" value="TreeGrafter"/>
</dbReference>
<dbReference type="GO" id="GO:0003677">
    <property type="term" value="F:DNA binding"/>
    <property type="evidence" value="ECO:0007669"/>
    <property type="project" value="UniProtKB-KW"/>
</dbReference>